<dbReference type="PROSITE" id="PS50893">
    <property type="entry name" value="ABC_TRANSPORTER_2"/>
    <property type="match status" value="1"/>
</dbReference>
<name>A0ABS1SQL3_9MICO</name>
<dbReference type="InterPro" id="IPR003593">
    <property type="entry name" value="AAA+_ATPase"/>
</dbReference>
<dbReference type="GO" id="GO:0005524">
    <property type="term" value="F:ATP binding"/>
    <property type="evidence" value="ECO:0007669"/>
    <property type="project" value="UniProtKB-KW"/>
</dbReference>
<organism evidence="12 13">
    <name type="scientific">Leucobacter chromiireducens subsp. chromiireducens</name>
    <dbReference type="NCBI Taxonomy" id="660067"/>
    <lineage>
        <taxon>Bacteria</taxon>
        <taxon>Bacillati</taxon>
        <taxon>Actinomycetota</taxon>
        <taxon>Actinomycetes</taxon>
        <taxon>Micrococcales</taxon>
        <taxon>Microbacteriaceae</taxon>
        <taxon>Leucobacter</taxon>
    </lineage>
</organism>
<comment type="subcellular location">
    <subcellularLocation>
        <location evidence="1">Cell membrane</location>
        <topology evidence="1">Peripheral membrane protein</topology>
    </subcellularLocation>
</comment>
<evidence type="ECO:0000256" key="9">
    <source>
        <dbReference type="ARBA" id="ARBA00023136"/>
    </source>
</evidence>
<dbReference type="RefSeq" id="WP_202382480.1">
    <property type="nucleotide sequence ID" value="NZ_BAAAMA010000001.1"/>
</dbReference>
<dbReference type="PANTHER" id="PTHR42771">
    <property type="entry name" value="IRON(3+)-HYDROXAMATE IMPORT ATP-BINDING PROTEIN FHUC"/>
    <property type="match status" value="1"/>
</dbReference>
<keyword evidence="7" id="KW-0408">Iron</keyword>
<evidence type="ECO:0000256" key="5">
    <source>
        <dbReference type="ARBA" id="ARBA00022741"/>
    </source>
</evidence>
<keyword evidence="13" id="KW-1185">Reference proteome</keyword>
<feature type="compositionally biased region" description="Low complexity" evidence="10">
    <location>
        <begin position="293"/>
        <end position="312"/>
    </location>
</feature>
<evidence type="ECO:0000256" key="8">
    <source>
        <dbReference type="ARBA" id="ARBA00023065"/>
    </source>
</evidence>
<feature type="domain" description="ABC transporter" evidence="11">
    <location>
        <begin position="29"/>
        <end position="264"/>
    </location>
</feature>
<dbReference type="PROSITE" id="PS00211">
    <property type="entry name" value="ABC_TRANSPORTER_1"/>
    <property type="match status" value="1"/>
</dbReference>
<evidence type="ECO:0000256" key="1">
    <source>
        <dbReference type="ARBA" id="ARBA00004202"/>
    </source>
</evidence>
<keyword evidence="3" id="KW-1003">Cell membrane</keyword>
<dbReference type="Pfam" id="PF00005">
    <property type="entry name" value="ABC_tran"/>
    <property type="match status" value="1"/>
</dbReference>
<protein>
    <submittedName>
        <fullName evidence="12">ABC transporter ATP-binding protein</fullName>
    </submittedName>
</protein>
<gene>
    <name evidence="12" type="ORF">D3226_10495</name>
</gene>
<evidence type="ECO:0000256" key="7">
    <source>
        <dbReference type="ARBA" id="ARBA00023004"/>
    </source>
</evidence>
<keyword evidence="5" id="KW-0547">Nucleotide-binding</keyword>
<accession>A0ABS1SQL3</accession>
<reference evidence="12 13" key="1">
    <citation type="submission" date="2018-09" db="EMBL/GenBank/DDBJ databases">
        <title>Comparative genomics of Leucobacter spp.</title>
        <authorList>
            <person name="Reis A.C."/>
            <person name="Kolvenbach B.A."/>
            <person name="Corvini P.F.X."/>
            <person name="Nunes O.C."/>
        </authorList>
    </citation>
    <scope>NUCLEOTIDE SEQUENCE [LARGE SCALE GENOMIC DNA]</scope>
    <source>
        <strain evidence="12 13">L-1</strain>
    </source>
</reference>
<keyword evidence="9" id="KW-0472">Membrane</keyword>
<evidence type="ECO:0000313" key="12">
    <source>
        <dbReference type="EMBL" id="MBL3690383.1"/>
    </source>
</evidence>
<evidence type="ECO:0000256" key="4">
    <source>
        <dbReference type="ARBA" id="ARBA00022496"/>
    </source>
</evidence>
<dbReference type="Gene3D" id="3.40.50.300">
    <property type="entry name" value="P-loop containing nucleotide triphosphate hydrolases"/>
    <property type="match status" value="1"/>
</dbReference>
<dbReference type="EMBL" id="QYAD01000003">
    <property type="protein sequence ID" value="MBL3690383.1"/>
    <property type="molecule type" value="Genomic_DNA"/>
</dbReference>
<sequence>MTSSLSPAPVVAETPALADPNQAITPAELAARALHVRYGAREIVSGLDLTVPSGGFTVIIGPNGCGKSTLLRTLARMIRPAAGAVTLDGQNLAGIRTKTIARSIGTLAQSPATPAAITVADLVARGRNPHQSLLRQWGAGDEAAVGAALAEVGMAEHADRLVEELSGGQRQRAWIAMALAQETPILLLDEPTTYLDIAHQIDVLDLCSRLHEAGRTLVAVLHDLNLAARYATHIVAMRDGAIVAEGTPDRVITAELLRSVFDLDARVIPDPETGSPLIVPRDRRAARRSQSGAPQPNTHPTHAAPAAPKESA</sequence>
<dbReference type="InterPro" id="IPR027417">
    <property type="entry name" value="P-loop_NTPase"/>
</dbReference>
<dbReference type="InterPro" id="IPR003439">
    <property type="entry name" value="ABC_transporter-like_ATP-bd"/>
</dbReference>
<evidence type="ECO:0000256" key="6">
    <source>
        <dbReference type="ARBA" id="ARBA00022840"/>
    </source>
</evidence>
<keyword evidence="2" id="KW-0813">Transport</keyword>
<keyword evidence="8" id="KW-0406">Ion transport</keyword>
<dbReference type="InterPro" id="IPR051535">
    <property type="entry name" value="Siderophore_ABC-ATPase"/>
</dbReference>
<dbReference type="SUPFAM" id="SSF52540">
    <property type="entry name" value="P-loop containing nucleoside triphosphate hydrolases"/>
    <property type="match status" value="1"/>
</dbReference>
<comment type="caution">
    <text evidence="12">The sequence shown here is derived from an EMBL/GenBank/DDBJ whole genome shotgun (WGS) entry which is preliminary data.</text>
</comment>
<feature type="region of interest" description="Disordered" evidence="10">
    <location>
        <begin position="272"/>
        <end position="312"/>
    </location>
</feature>
<dbReference type="Proteomes" id="UP001646141">
    <property type="component" value="Unassembled WGS sequence"/>
</dbReference>
<evidence type="ECO:0000256" key="3">
    <source>
        <dbReference type="ARBA" id="ARBA00022475"/>
    </source>
</evidence>
<dbReference type="PANTHER" id="PTHR42771:SF2">
    <property type="entry name" value="IRON(3+)-HYDROXAMATE IMPORT ATP-BINDING PROTEIN FHUC"/>
    <property type="match status" value="1"/>
</dbReference>
<dbReference type="InterPro" id="IPR017871">
    <property type="entry name" value="ABC_transporter-like_CS"/>
</dbReference>
<evidence type="ECO:0000256" key="2">
    <source>
        <dbReference type="ARBA" id="ARBA00022448"/>
    </source>
</evidence>
<dbReference type="SMART" id="SM00382">
    <property type="entry name" value="AAA"/>
    <property type="match status" value="1"/>
</dbReference>
<keyword evidence="4" id="KW-0410">Iron transport</keyword>
<evidence type="ECO:0000313" key="13">
    <source>
        <dbReference type="Proteomes" id="UP001646141"/>
    </source>
</evidence>
<proteinExistence type="predicted"/>
<keyword evidence="6 12" id="KW-0067">ATP-binding</keyword>
<dbReference type="CDD" id="cd03214">
    <property type="entry name" value="ABC_Iron-Siderophores_B12_Hemin"/>
    <property type="match status" value="1"/>
</dbReference>
<evidence type="ECO:0000259" key="11">
    <source>
        <dbReference type="PROSITE" id="PS50893"/>
    </source>
</evidence>
<evidence type="ECO:0000256" key="10">
    <source>
        <dbReference type="SAM" id="MobiDB-lite"/>
    </source>
</evidence>